<proteinExistence type="predicted"/>
<dbReference type="EMBL" id="NMQW01000037">
    <property type="protein sequence ID" value="OXM83914.1"/>
    <property type="molecule type" value="Genomic_DNA"/>
</dbReference>
<sequence length="150" mass="17633">MKRNKTPKLELTIQERKELRKNKILLSDLHKISVSELSLILKVPELRARELRASSEFQSVPSIGPKFAEDLMKLGYYELNELKEKDGAILFDNLEELYAAAIDPCVEDQFRLIIYYANNRSCDKQWWDFTEERKHYRSAQGYTSENVDSQ</sequence>
<comment type="caution">
    <text evidence="1">The sequence shown here is derived from an EMBL/GenBank/DDBJ whole genome shotgun (WGS) entry which is preliminary data.</text>
</comment>
<name>A0A229UKT7_9BACL</name>
<dbReference type="AlphaFoldDB" id="A0A229UKT7"/>
<dbReference type="RefSeq" id="WP_094017358.1">
    <property type="nucleotide sequence ID" value="NZ_NMQW01000037.1"/>
</dbReference>
<accession>A0A229UKT7</accession>
<dbReference type="Proteomes" id="UP000215509">
    <property type="component" value="Unassembled WGS sequence"/>
</dbReference>
<dbReference type="InterPro" id="IPR021725">
    <property type="entry name" value="Cdd1"/>
</dbReference>
<gene>
    <name evidence="1" type="ORF">CF651_23715</name>
</gene>
<evidence type="ECO:0000313" key="1">
    <source>
        <dbReference type="EMBL" id="OXM83914.1"/>
    </source>
</evidence>
<organism evidence="1 2">
    <name type="scientific">Paenibacillus rigui</name>
    <dbReference type="NCBI Taxonomy" id="554312"/>
    <lineage>
        <taxon>Bacteria</taxon>
        <taxon>Bacillati</taxon>
        <taxon>Bacillota</taxon>
        <taxon>Bacilli</taxon>
        <taxon>Bacillales</taxon>
        <taxon>Paenibacillaceae</taxon>
        <taxon>Paenibacillus</taxon>
    </lineage>
</organism>
<reference evidence="1 2" key="1">
    <citation type="submission" date="2017-07" db="EMBL/GenBank/DDBJ databases">
        <title>Genome sequencing and assembly of Paenibacillus rigui.</title>
        <authorList>
            <person name="Mayilraj S."/>
        </authorList>
    </citation>
    <scope>NUCLEOTIDE SEQUENCE [LARGE SCALE GENOMIC DNA]</scope>
    <source>
        <strain evidence="1 2">JCM 16352</strain>
    </source>
</reference>
<protein>
    <submittedName>
        <fullName evidence="1">Pathogenicity locus</fullName>
    </submittedName>
</protein>
<dbReference type="Pfam" id="PF11731">
    <property type="entry name" value="Cdd1"/>
    <property type="match status" value="1"/>
</dbReference>
<keyword evidence="2" id="KW-1185">Reference proteome</keyword>
<evidence type="ECO:0000313" key="2">
    <source>
        <dbReference type="Proteomes" id="UP000215509"/>
    </source>
</evidence>
<dbReference type="OrthoDB" id="666031at2"/>